<evidence type="ECO:0000313" key="1">
    <source>
        <dbReference type="EMBL" id="MDI1229853.1"/>
    </source>
</evidence>
<dbReference type="EMBL" id="JAQSDF010000002">
    <property type="protein sequence ID" value="MDI1229853.1"/>
    <property type="molecule type" value="Genomic_DNA"/>
</dbReference>
<comment type="caution">
    <text evidence="1">The sequence shown here is derived from an EMBL/GenBank/DDBJ whole genome shotgun (WGS) entry which is preliminary data.</text>
</comment>
<name>A0AA43TKA6_9GAMM</name>
<proteinExistence type="predicted"/>
<reference evidence="1" key="1">
    <citation type="submission" date="2023-01" db="EMBL/GenBank/DDBJ databases">
        <title>Biogeochemical cycle of methane in antarctic sediments.</title>
        <authorList>
            <person name="Roldan D.M."/>
            <person name="Menes R.J."/>
        </authorList>
    </citation>
    <scope>NUCLEOTIDE SEQUENCE [LARGE SCALE GENOMIC DNA]</scope>
    <source>
        <strain evidence="1">K-2018 MAG008</strain>
    </source>
</reference>
<sequence length="229" mass="25810">MQYDGKGKLAEAIAELCGVSVKSQARIAALIKQAKTELGITSKAKQMPDDMKLAIYRWHYERLSPVQNVKQDEGIQVDDEKPVLSPDSLVYDVKQTDDVQDNPVQSLHDTAVQYVKQTECDKLEVLPDSTVQNVKQDNPILDDDVIDDPVYDFKQIHFALTIPHNGKPKRTTVMLEGYLVKALQRKHGLTDNPAVRAWIEQAIKDDGDRFDGSAPLTRQLKRVIIESFV</sequence>
<gene>
    <name evidence="1" type="ORF">PSU93_01740</name>
</gene>
<organism evidence="1 2">
    <name type="scientific">Candidatus Methylobacter titanis</name>
    <dbReference type="NCBI Taxonomy" id="3053457"/>
    <lineage>
        <taxon>Bacteria</taxon>
        <taxon>Pseudomonadati</taxon>
        <taxon>Pseudomonadota</taxon>
        <taxon>Gammaproteobacteria</taxon>
        <taxon>Methylococcales</taxon>
        <taxon>Methylococcaceae</taxon>
        <taxon>Methylobacter</taxon>
    </lineage>
</organism>
<dbReference type="Proteomes" id="UP001160519">
    <property type="component" value="Unassembled WGS sequence"/>
</dbReference>
<dbReference type="AlphaFoldDB" id="A0AA43TKA6"/>
<accession>A0AA43TKA6</accession>
<protein>
    <submittedName>
        <fullName evidence="1">Uncharacterized protein</fullName>
    </submittedName>
</protein>
<evidence type="ECO:0000313" key="2">
    <source>
        <dbReference type="Proteomes" id="UP001160519"/>
    </source>
</evidence>
<keyword evidence="2" id="KW-1185">Reference proteome</keyword>